<dbReference type="EMBL" id="CASHTH010003159">
    <property type="protein sequence ID" value="CAI8041055.1"/>
    <property type="molecule type" value="Genomic_DNA"/>
</dbReference>
<proteinExistence type="predicted"/>
<evidence type="ECO:0000313" key="4">
    <source>
        <dbReference type="Proteomes" id="UP001174909"/>
    </source>
</evidence>
<name>A0AA35T3F5_GEOBA</name>
<keyword evidence="4" id="KW-1185">Reference proteome</keyword>
<protein>
    <submittedName>
        <fullName evidence="3">Uncharacterized protein</fullName>
    </submittedName>
</protein>
<evidence type="ECO:0000256" key="1">
    <source>
        <dbReference type="SAM" id="MobiDB-lite"/>
    </source>
</evidence>
<feature type="signal peptide" evidence="2">
    <location>
        <begin position="1"/>
        <end position="22"/>
    </location>
</feature>
<accession>A0AA35T3F5</accession>
<feature type="chain" id="PRO_5041328264" evidence="2">
    <location>
        <begin position="23"/>
        <end position="106"/>
    </location>
</feature>
<evidence type="ECO:0000313" key="3">
    <source>
        <dbReference type="EMBL" id="CAI8041055.1"/>
    </source>
</evidence>
<evidence type="ECO:0000256" key="2">
    <source>
        <dbReference type="SAM" id="SignalP"/>
    </source>
</evidence>
<gene>
    <name evidence="3" type="ORF">GBAR_LOCUS22817</name>
</gene>
<dbReference type="Proteomes" id="UP001174909">
    <property type="component" value="Unassembled WGS sequence"/>
</dbReference>
<dbReference type="AlphaFoldDB" id="A0AA35T3F5"/>
<comment type="caution">
    <text evidence="3">The sequence shown here is derived from an EMBL/GenBank/DDBJ whole genome shotgun (WGS) entry which is preliminary data.</text>
</comment>
<feature type="region of interest" description="Disordered" evidence="1">
    <location>
        <begin position="26"/>
        <end position="59"/>
    </location>
</feature>
<keyword evidence="2" id="KW-0732">Signal</keyword>
<feature type="non-terminal residue" evidence="3">
    <location>
        <position position="106"/>
    </location>
</feature>
<organism evidence="3 4">
    <name type="scientific">Geodia barretti</name>
    <name type="common">Barrett's horny sponge</name>
    <dbReference type="NCBI Taxonomy" id="519541"/>
    <lineage>
        <taxon>Eukaryota</taxon>
        <taxon>Metazoa</taxon>
        <taxon>Porifera</taxon>
        <taxon>Demospongiae</taxon>
        <taxon>Heteroscleromorpha</taxon>
        <taxon>Tetractinellida</taxon>
        <taxon>Astrophorina</taxon>
        <taxon>Geodiidae</taxon>
        <taxon>Geodia</taxon>
    </lineage>
</organism>
<reference evidence="3" key="1">
    <citation type="submission" date="2023-03" db="EMBL/GenBank/DDBJ databases">
        <authorList>
            <person name="Steffen K."/>
            <person name="Cardenas P."/>
        </authorList>
    </citation>
    <scope>NUCLEOTIDE SEQUENCE</scope>
</reference>
<sequence length="106" mass="11262">LYRSAEEVSWLCGLVLISLTVSHIPPFPPRPERAPQTGHSGATEARHSRQATQRVSPSVADSVLGRPLYPILRSDLELCCCPGGVGVVVASRAATLVPAAKQTGYE</sequence>